<reference evidence="4" key="1">
    <citation type="journal article" date="2020" name="bioRxiv">
        <title>Comparative genomics of Chlamydomonas.</title>
        <authorList>
            <person name="Craig R.J."/>
            <person name="Hasan A.R."/>
            <person name="Ness R.W."/>
            <person name="Keightley P.D."/>
        </authorList>
    </citation>
    <scope>NUCLEOTIDE SEQUENCE</scope>
    <source>
        <strain evidence="4">CCAP 11/70</strain>
    </source>
</reference>
<name>A0A835XP46_9CHLO</name>
<feature type="binding site" description="axial binding residue" evidence="2">
    <location>
        <position position="478"/>
    </location>
    <ligand>
        <name>heme</name>
        <dbReference type="ChEBI" id="CHEBI:30413"/>
    </ligand>
    <ligandPart>
        <name>Fe</name>
        <dbReference type="ChEBI" id="CHEBI:18248"/>
    </ligandPart>
</feature>
<dbReference type="InterPro" id="IPR036396">
    <property type="entry name" value="Cyt_P450_sf"/>
</dbReference>
<evidence type="ECO:0000256" key="1">
    <source>
        <dbReference type="ARBA" id="ARBA00010617"/>
    </source>
</evidence>
<dbReference type="GO" id="GO:0016705">
    <property type="term" value="F:oxidoreductase activity, acting on paired donors, with incorporation or reduction of molecular oxygen"/>
    <property type="evidence" value="ECO:0007669"/>
    <property type="project" value="InterPro"/>
</dbReference>
<comment type="similarity">
    <text evidence="1">Belongs to the cytochrome P450 family.</text>
</comment>
<proteinExistence type="inferred from homology"/>
<keyword evidence="2" id="KW-0408">Iron</keyword>
<dbReference type="GO" id="GO:0005506">
    <property type="term" value="F:iron ion binding"/>
    <property type="evidence" value="ECO:0007669"/>
    <property type="project" value="InterPro"/>
</dbReference>
<dbReference type="PANTHER" id="PTHR24305:SF166">
    <property type="entry name" value="CYTOCHROME P450 12A4, MITOCHONDRIAL-RELATED"/>
    <property type="match status" value="1"/>
</dbReference>
<evidence type="ECO:0008006" key="6">
    <source>
        <dbReference type="Google" id="ProtNLM"/>
    </source>
</evidence>
<sequence length="531" mass="59092">MSAESHSSPLGDLLAFAGTSASIAPVPLALVVLGAALAAYLFGRFLTFAYNYIRISRGLSGIPSAPGAIPLLGHVIPMLTCVRQNKGAWDVMEDWMNKLGPIVKYNIAGTQGVVVRDPAALKRIWQTGYKIYQKDLELSYRPFLPILGTGLVTADGHLWQKQRMLMGPALRVDVLDDIIDIAKRAVDRLCEKLGKHAGTGEVVDIEEEFRLLTLQVIGEAVLSLGPEDCDRVFPSLYLPVMSEANRRVLRPYRMLLPTPEWFRFRSRMQQLNTFLVDLFRKRWQARQAARGDGEKAPKPTDILDRILESIEESGAKWDAALEEQLCYEIKTFLLAGHETSSAMLTWSTGELAANPRMTAQIVKEAETAFGADCNAPPNRRAVDEMTYTLAVLKEALRKYSVVPVVTRKLAEDDPIGLMGHPLPKGIMVACHLQGTHRMYEEPDEFRPERFMPGGEYDQFDDAVRAYMFVPFIQGPRNCLGQHLALLEARVLLSVLQKRFVFSPTGAVGQRHPSVIPVSPVGGLKVTISRRQ</sequence>
<dbReference type="GO" id="GO:0020037">
    <property type="term" value="F:heme binding"/>
    <property type="evidence" value="ECO:0007669"/>
    <property type="project" value="InterPro"/>
</dbReference>
<comment type="caution">
    <text evidence="4">The sequence shown here is derived from an EMBL/GenBank/DDBJ whole genome shotgun (WGS) entry which is preliminary data.</text>
</comment>
<keyword evidence="3" id="KW-0472">Membrane</keyword>
<accession>A0A835XP46</accession>
<keyword evidence="2" id="KW-0349">Heme</keyword>
<dbReference type="PRINTS" id="PR00463">
    <property type="entry name" value="EP450I"/>
</dbReference>
<evidence type="ECO:0000313" key="4">
    <source>
        <dbReference type="EMBL" id="KAG2487471.1"/>
    </source>
</evidence>
<keyword evidence="2" id="KW-0479">Metal-binding</keyword>
<dbReference type="PRINTS" id="PR00385">
    <property type="entry name" value="P450"/>
</dbReference>
<protein>
    <recommendedName>
        <fullName evidence="6">Cytochrome P450</fullName>
    </recommendedName>
</protein>
<evidence type="ECO:0000256" key="2">
    <source>
        <dbReference type="PIRSR" id="PIRSR602401-1"/>
    </source>
</evidence>
<dbReference type="InterPro" id="IPR050121">
    <property type="entry name" value="Cytochrome_P450_monoxygenase"/>
</dbReference>
<evidence type="ECO:0000256" key="3">
    <source>
        <dbReference type="SAM" id="Phobius"/>
    </source>
</evidence>
<keyword evidence="5" id="KW-1185">Reference proteome</keyword>
<feature type="transmembrane region" description="Helical" evidence="3">
    <location>
        <begin position="20"/>
        <end position="42"/>
    </location>
</feature>
<dbReference type="PANTHER" id="PTHR24305">
    <property type="entry name" value="CYTOCHROME P450"/>
    <property type="match status" value="1"/>
</dbReference>
<dbReference type="InterPro" id="IPR002401">
    <property type="entry name" value="Cyt_P450_E_grp-I"/>
</dbReference>
<dbReference type="OrthoDB" id="1470350at2759"/>
<dbReference type="Proteomes" id="UP000612055">
    <property type="component" value="Unassembled WGS sequence"/>
</dbReference>
<comment type="cofactor">
    <cofactor evidence="2">
        <name>heme</name>
        <dbReference type="ChEBI" id="CHEBI:30413"/>
    </cofactor>
</comment>
<dbReference type="SUPFAM" id="SSF48264">
    <property type="entry name" value="Cytochrome P450"/>
    <property type="match status" value="1"/>
</dbReference>
<evidence type="ECO:0000313" key="5">
    <source>
        <dbReference type="Proteomes" id="UP000612055"/>
    </source>
</evidence>
<dbReference type="GO" id="GO:0004497">
    <property type="term" value="F:monooxygenase activity"/>
    <property type="evidence" value="ECO:0007669"/>
    <property type="project" value="InterPro"/>
</dbReference>
<keyword evidence="3" id="KW-1133">Transmembrane helix</keyword>
<organism evidence="4 5">
    <name type="scientific">Edaphochlamys debaryana</name>
    <dbReference type="NCBI Taxonomy" id="47281"/>
    <lineage>
        <taxon>Eukaryota</taxon>
        <taxon>Viridiplantae</taxon>
        <taxon>Chlorophyta</taxon>
        <taxon>core chlorophytes</taxon>
        <taxon>Chlorophyceae</taxon>
        <taxon>CS clade</taxon>
        <taxon>Chlamydomonadales</taxon>
        <taxon>Chlamydomonadales incertae sedis</taxon>
        <taxon>Edaphochlamys</taxon>
    </lineage>
</organism>
<gene>
    <name evidence="4" type="ORF">HYH03_013893</name>
</gene>
<dbReference type="Gene3D" id="1.10.630.10">
    <property type="entry name" value="Cytochrome P450"/>
    <property type="match status" value="1"/>
</dbReference>
<dbReference type="AlphaFoldDB" id="A0A835XP46"/>
<dbReference type="EMBL" id="JAEHOE010000096">
    <property type="protein sequence ID" value="KAG2487471.1"/>
    <property type="molecule type" value="Genomic_DNA"/>
</dbReference>
<dbReference type="InterPro" id="IPR001128">
    <property type="entry name" value="Cyt_P450"/>
</dbReference>
<keyword evidence="3" id="KW-0812">Transmembrane</keyword>
<dbReference type="Pfam" id="PF00067">
    <property type="entry name" value="p450"/>
    <property type="match status" value="1"/>
</dbReference>